<evidence type="ECO:0000256" key="2">
    <source>
        <dbReference type="ARBA" id="ARBA00022679"/>
    </source>
</evidence>
<dbReference type="AlphaFoldDB" id="A0A1S8ACX2"/>
<organism evidence="4">
    <name type="scientific">Citrus limon</name>
    <name type="common">Lemon</name>
    <name type="synonym">Citrus medica var. limon</name>
    <dbReference type="NCBI Taxonomy" id="2708"/>
    <lineage>
        <taxon>Eukaryota</taxon>
        <taxon>Viridiplantae</taxon>
        <taxon>Streptophyta</taxon>
        <taxon>Embryophyta</taxon>
        <taxon>Tracheophyta</taxon>
        <taxon>Spermatophyta</taxon>
        <taxon>Magnoliopsida</taxon>
        <taxon>eudicotyledons</taxon>
        <taxon>Gunneridae</taxon>
        <taxon>Pentapetalae</taxon>
        <taxon>rosids</taxon>
        <taxon>malvids</taxon>
        <taxon>Sapindales</taxon>
        <taxon>Rutaceae</taxon>
        <taxon>Aurantioideae</taxon>
        <taxon>Citrus</taxon>
    </lineage>
</organism>
<dbReference type="InterPro" id="IPR050317">
    <property type="entry name" value="Plant_Fungal_Acyltransferase"/>
</dbReference>
<keyword evidence="3" id="KW-0012">Acyltransferase</keyword>
<accession>A0A1S8ACX2</accession>
<dbReference type="InterPro" id="IPR023213">
    <property type="entry name" value="CAT-like_dom_sf"/>
</dbReference>
<protein>
    <submittedName>
        <fullName evidence="4">Hydroxycinnamoyl-CoA shikimate/quinate hydroxycinnamoyl transferase</fullName>
    </submittedName>
</protein>
<dbReference type="FunFam" id="3.30.559.10:FF:000008">
    <property type="entry name" value="Tryptamine hydroxycinnamoyl transferase"/>
    <property type="match status" value="1"/>
</dbReference>
<comment type="similarity">
    <text evidence="1">Belongs to the plant acyltransferase family.</text>
</comment>
<evidence type="ECO:0000256" key="1">
    <source>
        <dbReference type="ARBA" id="ARBA00009861"/>
    </source>
</evidence>
<evidence type="ECO:0000256" key="3">
    <source>
        <dbReference type="ARBA" id="ARBA00023315"/>
    </source>
</evidence>
<name>A0A1S8ACX2_CITLI</name>
<dbReference type="FunFam" id="3.30.559.10:FF:000015">
    <property type="entry name" value="Spermidine hydroxycinnamoyl transferase"/>
    <property type="match status" value="1"/>
</dbReference>
<reference evidence="4" key="1">
    <citation type="submission" date="2016-12" db="EMBL/GenBank/DDBJ databases">
        <title>Transcriptomic, proteomic, and metabolomic analysis of Citrus limon response to graft inoculation by Candidatus Liberibacter asiaticus.</title>
        <authorList>
            <person name="Ramsey J."/>
            <person name="Chin E."/>
            <person name="Chavez J."/>
            <person name="Saha S."/>
            <person name="Mischuk D."/>
            <person name="Mahoney J."/>
            <person name="Mohr J."/>
            <person name="Robison F."/>
            <person name="Godfrey K."/>
            <person name="Levesque C."/>
            <person name="Foster L."/>
            <person name="Xu Y."/>
            <person name="Strickler S."/>
            <person name="Fernandez-Pozo N."/>
            <person name="Polek M.L."/>
            <person name="Giovannoni J."/>
            <person name="Mueller L.A."/>
            <person name="Slupsky C."/>
            <person name="Bruce J."/>
            <person name="Cilia M."/>
        </authorList>
    </citation>
    <scope>NUCLEOTIDE SEQUENCE</scope>
</reference>
<dbReference type="Gene3D" id="3.30.559.10">
    <property type="entry name" value="Chloramphenicol acetyltransferase-like domain"/>
    <property type="match status" value="2"/>
</dbReference>
<dbReference type="GO" id="GO:0016747">
    <property type="term" value="F:acyltransferase activity, transferring groups other than amino-acyl groups"/>
    <property type="evidence" value="ECO:0007669"/>
    <property type="project" value="TreeGrafter"/>
</dbReference>
<sequence>MKIHVKESTIIRPAQETPKHRLQISDLDMIVPSNYVPSVYFYRRSSDCTDFFEVGLLKKALSEVLVPFYPVAGRLQKDENRKIEILCNGEGVLFLEAETSCGIDDFGDFSQGSKLLTLVPTVGDTKDISSHPLLMAQVTYFKCGGVCVGTRVNHTLVDGASAYHIINSWAETTRGVPISTQPFYDRTILSVGVPTSPKFHHIEYDPPPSMNAPPTQNPEIISTAILNLSLDQIHTLKEKSKTDHEPNVKYSRMAILAAHIWRSMCKARGLSDDQVSKLHFPTDGRQRLNPPLPPGYFGNVIFTTSLTASSGDILSEPLNHTVERIQKALKRMDDEYLKSALAYLKQQPDLNALRKGGHIYKCPNLNIVNLANMPMYVANFGWGQPIFARIVNTYYEGIAHIYPSPSNDGTLSVVINSVADHMQLFKKFFYEIFD</sequence>
<keyword evidence="2 4" id="KW-0808">Transferase</keyword>
<proteinExistence type="inferred from homology"/>
<evidence type="ECO:0000313" key="4">
    <source>
        <dbReference type="EMBL" id="JAV45295.1"/>
    </source>
</evidence>
<dbReference type="Pfam" id="PF02458">
    <property type="entry name" value="Transferase"/>
    <property type="match status" value="1"/>
</dbReference>
<dbReference type="PANTHER" id="PTHR31642:SF11">
    <property type="entry name" value="SHIKIMATE O-HYDROXYCINNAMOYLTRANSFERASE"/>
    <property type="match status" value="1"/>
</dbReference>
<dbReference type="EMBL" id="GFAY01000355">
    <property type="protein sequence ID" value="JAV45295.1"/>
    <property type="molecule type" value="Transcribed_RNA"/>
</dbReference>
<dbReference type="PANTHER" id="PTHR31642">
    <property type="entry name" value="TRICHOTHECENE 3-O-ACETYLTRANSFERASE"/>
    <property type="match status" value="1"/>
</dbReference>